<reference evidence="2" key="1">
    <citation type="journal article" date="2020" name="Fungal Divers.">
        <title>Resolving the Mortierellaceae phylogeny through synthesis of multi-gene phylogenetics and phylogenomics.</title>
        <authorList>
            <person name="Vandepol N."/>
            <person name="Liber J."/>
            <person name="Desiro A."/>
            <person name="Na H."/>
            <person name="Kennedy M."/>
            <person name="Barry K."/>
            <person name="Grigoriev I.V."/>
            <person name="Miller A.N."/>
            <person name="O'Donnell K."/>
            <person name="Stajich J.E."/>
            <person name="Bonito G."/>
        </authorList>
    </citation>
    <scope>NUCLEOTIDE SEQUENCE</scope>
    <source>
        <strain evidence="2">KOD1015</strain>
    </source>
</reference>
<dbReference type="EMBL" id="JAABOA010007782">
    <property type="protein sequence ID" value="KAF9537653.1"/>
    <property type="molecule type" value="Genomic_DNA"/>
</dbReference>
<protein>
    <submittedName>
        <fullName evidence="2">Uncharacterized protein</fullName>
    </submittedName>
</protein>
<gene>
    <name evidence="2" type="ORF">BGW38_010041</name>
</gene>
<name>A0A9P6EWN9_9FUNG</name>
<dbReference type="AlphaFoldDB" id="A0A9P6EWN9"/>
<evidence type="ECO:0000313" key="2">
    <source>
        <dbReference type="EMBL" id="KAF9537653.1"/>
    </source>
</evidence>
<evidence type="ECO:0000313" key="3">
    <source>
        <dbReference type="Proteomes" id="UP000780801"/>
    </source>
</evidence>
<dbReference type="Proteomes" id="UP000780801">
    <property type="component" value="Unassembled WGS sequence"/>
</dbReference>
<feature type="region of interest" description="Disordered" evidence="1">
    <location>
        <begin position="1"/>
        <end position="48"/>
    </location>
</feature>
<sequence length="64" mass="6825">MSNYNASKTGMSTQHQRRQSFPAPAPISTNVGPTIIATPPSANASGSVPFGYRFGGRQHPMLLH</sequence>
<feature type="non-terminal residue" evidence="2">
    <location>
        <position position="64"/>
    </location>
</feature>
<comment type="caution">
    <text evidence="2">The sequence shown here is derived from an EMBL/GenBank/DDBJ whole genome shotgun (WGS) entry which is preliminary data.</text>
</comment>
<keyword evidence="3" id="KW-1185">Reference proteome</keyword>
<accession>A0A9P6EWN9</accession>
<evidence type="ECO:0000256" key="1">
    <source>
        <dbReference type="SAM" id="MobiDB-lite"/>
    </source>
</evidence>
<feature type="compositionally biased region" description="Polar residues" evidence="1">
    <location>
        <begin position="1"/>
        <end position="14"/>
    </location>
</feature>
<organism evidence="2 3">
    <name type="scientific">Lunasporangiospora selenospora</name>
    <dbReference type="NCBI Taxonomy" id="979761"/>
    <lineage>
        <taxon>Eukaryota</taxon>
        <taxon>Fungi</taxon>
        <taxon>Fungi incertae sedis</taxon>
        <taxon>Mucoromycota</taxon>
        <taxon>Mortierellomycotina</taxon>
        <taxon>Mortierellomycetes</taxon>
        <taxon>Mortierellales</taxon>
        <taxon>Mortierellaceae</taxon>
        <taxon>Lunasporangiospora</taxon>
    </lineage>
</organism>
<proteinExistence type="predicted"/>